<keyword evidence="3" id="KW-1185">Reference proteome</keyword>
<name>A0AA37HDL3_9HYPH</name>
<reference evidence="2" key="1">
    <citation type="journal article" date="2016" name="Front. Microbiol.">
        <title>Genome Sequence of the Piezophilic, Mesophilic Sulfate-Reducing Bacterium Desulfovibrio indicus J2T.</title>
        <authorList>
            <person name="Cao J."/>
            <person name="Maignien L."/>
            <person name="Shao Z."/>
            <person name="Alain K."/>
            <person name="Jebbar M."/>
        </authorList>
    </citation>
    <scope>NUCLEOTIDE SEQUENCE</scope>
    <source>
        <strain evidence="2">JCM 32048</strain>
    </source>
</reference>
<dbReference type="Proteomes" id="UP001055286">
    <property type="component" value="Unassembled WGS sequence"/>
</dbReference>
<sequence>MPFPVSVPDVDGVPPVTFAPSAGGDIILAAADAVGIGPLFGGGAGGAPPWGLYRQGRSVVACESVLGFDHKVDFAVSDHPLERGSFESFNKVAIPFDVRLIFTAGGTEARRAALLNSLRRIAGDLLLYDAVTPETVYRDVNIVHLDYRRTGQAGAGLLIVAVWCQEIRQTSPSTGGSGSSTAAPSGAGQENGGTVQPVDPSATGSTGGAGGVNDQSFANGGFSPGGAGGFDPNNPGSTVGVPAGSFINAPIPDTAIPSGPGGGGNVAQGEIALEPIDVPAGQ</sequence>
<dbReference type="AlphaFoldDB" id="A0AA37HDL3"/>
<gene>
    <name evidence="2" type="ORF">MPEAHAMD_3919</name>
</gene>
<feature type="compositionally biased region" description="Low complexity" evidence="1">
    <location>
        <begin position="170"/>
        <end position="188"/>
    </location>
</feature>
<protein>
    <submittedName>
        <fullName evidence="2">Uncharacterized protein</fullName>
    </submittedName>
</protein>
<evidence type="ECO:0000313" key="2">
    <source>
        <dbReference type="EMBL" id="GJD63748.1"/>
    </source>
</evidence>
<reference evidence="2" key="2">
    <citation type="submission" date="2021-08" db="EMBL/GenBank/DDBJ databases">
        <authorList>
            <person name="Tani A."/>
            <person name="Ola A."/>
            <person name="Ogura Y."/>
            <person name="Katsura K."/>
            <person name="Hayashi T."/>
        </authorList>
    </citation>
    <scope>NUCLEOTIDE SEQUENCE</scope>
    <source>
        <strain evidence="2">JCM 32048</strain>
    </source>
</reference>
<organism evidence="2 3">
    <name type="scientific">Methylobacterium frigidaeris</name>
    <dbReference type="NCBI Taxonomy" id="2038277"/>
    <lineage>
        <taxon>Bacteria</taxon>
        <taxon>Pseudomonadati</taxon>
        <taxon>Pseudomonadota</taxon>
        <taxon>Alphaproteobacteria</taxon>
        <taxon>Hyphomicrobiales</taxon>
        <taxon>Methylobacteriaceae</taxon>
        <taxon>Methylobacterium</taxon>
    </lineage>
</organism>
<evidence type="ECO:0000256" key="1">
    <source>
        <dbReference type="SAM" id="MobiDB-lite"/>
    </source>
</evidence>
<evidence type="ECO:0000313" key="3">
    <source>
        <dbReference type="Proteomes" id="UP001055286"/>
    </source>
</evidence>
<proteinExistence type="predicted"/>
<feature type="region of interest" description="Disordered" evidence="1">
    <location>
        <begin position="170"/>
        <end position="282"/>
    </location>
</feature>
<accession>A0AA37HDL3</accession>
<dbReference type="EMBL" id="BPQJ01000019">
    <property type="protein sequence ID" value="GJD63748.1"/>
    <property type="molecule type" value="Genomic_DNA"/>
</dbReference>
<comment type="caution">
    <text evidence="2">The sequence shown here is derived from an EMBL/GenBank/DDBJ whole genome shotgun (WGS) entry which is preliminary data.</text>
</comment>